<protein>
    <recommendedName>
        <fullName evidence="1">Xylose isomerase-like TIM barrel domain-containing protein</fullName>
    </recommendedName>
</protein>
<proteinExistence type="predicted"/>
<evidence type="ECO:0000259" key="1">
    <source>
        <dbReference type="Pfam" id="PF01261"/>
    </source>
</evidence>
<dbReference type="EMBL" id="JNSK01000080">
    <property type="protein sequence ID" value="KGA15912.1"/>
    <property type="molecule type" value="Genomic_DNA"/>
</dbReference>
<dbReference type="InterPro" id="IPR036237">
    <property type="entry name" value="Xyl_isomerase-like_sf"/>
</dbReference>
<dbReference type="SUPFAM" id="SSF51658">
    <property type="entry name" value="Xylose isomerase-like"/>
    <property type="match status" value="1"/>
</dbReference>
<gene>
    <name evidence="2" type="ORF">GM50_15925</name>
</gene>
<name>A0A094PXS0_9ZZZZ</name>
<organism evidence="2">
    <name type="scientific">freshwater metagenome</name>
    <dbReference type="NCBI Taxonomy" id="449393"/>
    <lineage>
        <taxon>unclassified sequences</taxon>
        <taxon>metagenomes</taxon>
        <taxon>ecological metagenomes</taxon>
    </lineage>
</organism>
<evidence type="ECO:0000313" key="2">
    <source>
        <dbReference type="EMBL" id="KGA15912.1"/>
    </source>
</evidence>
<feature type="domain" description="Xylose isomerase-like TIM barrel" evidence="1">
    <location>
        <begin position="84"/>
        <end position="283"/>
    </location>
</feature>
<dbReference type="PANTHER" id="PTHR12110">
    <property type="entry name" value="HYDROXYPYRUVATE ISOMERASE"/>
    <property type="match status" value="1"/>
</dbReference>
<comment type="caution">
    <text evidence="2">The sequence shown here is derived from an EMBL/GenBank/DDBJ whole genome shotgun (WGS) entry which is preliminary data.</text>
</comment>
<dbReference type="InterPro" id="IPR013022">
    <property type="entry name" value="Xyl_isomerase-like_TIM-brl"/>
</dbReference>
<accession>A0A094PXS0</accession>
<dbReference type="Gene3D" id="3.20.20.150">
    <property type="entry name" value="Divalent-metal-dependent TIM barrel enzymes"/>
    <property type="match status" value="1"/>
</dbReference>
<sequence>MTDVRFGIDSFSFHRFFGENSKWEVPSEMKWQTKDFIDFARAHSLDLITLQTAYLDLGDCEIYAEIKRWTSDSKNYLAFTWGHPNGFNGGKNQDALKSATEWLERSAEFELEQMRIVFGNHFNFDEAPSIRMERIGDQLEVLVKRARQLGVRLSVENHADFNVPVLLDIITGIDDQYLGLCLDLGNSYRVGDDLNHLMEDIDTSRIFMIQAKELDQMPDNAPGAPIGWWPTVNFGTGKIDVAKCINRLIQRGFEGPIAIELSNLGAGLNEIGVAEHAIDYLRANLSPR</sequence>
<dbReference type="InterPro" id="IPR050312">
    <property type="entry name" value="IolE/XylAMocC-like"/>
</dbReference>
<reference evidence="2" key="1">
    <citation type="submission" date="2014-05" db="EMBL/GenBank/DDBJ databases">
        <title>Key roles for freshwater Actinobacteria revealed by deep metagenomic sequencing.</title>
        <authorList>
            <person name="Ghai R."/>
            <person name="Mizuno C.M."/>
            <person name="Picazo A."/>
            <person name="Camacho A."/>
            <person name="Rodriguez-Valera F."/>
        </authorList>
    </citation>
    <scope>NUCLEOTIDE SEQUENCE</scope>
</reference>
<dbReference type="PANTHER" id="PTHR12110:SF53">
    <property type="entry name" value="BLR5974 PROTEIN"/>
    <property type="match status" value="1"/>
</dbReference>
<dbReference type="Pfam" id="PF01261">
    <property type="entry name" value="AP_endonuc_2"/>
    <property type="match status" value="1"/>
</dbReference>
<dbReference type="AlphaFoldDB" id="A0A094PXS0"/>